<evidence type="ECO:0000256" key="1">
    <source>
        <dbReference type="SAM" id="MobiDB-lite"/>
    </source>
</evidence>
<sequence>MGKEGSYMEYGRSTSNNKEDPTVIDFHPGTPYNQRYPSNATTSFQSSFSDVPCLNQKQNRPRSRLAPRQARVLERAQICNQNTAELFTDDNDNIYEAEETYEDDGDQIEDFSHDREKDEGYFAADGNFVEYVSIRDKKVKVEIKHWFNALGS</sequence>
<dbReference type="AlphaFoldDB" id="A0A3P6EW80"/>
<accession>A0A3P6EW80</accession>
<evidence type="ECO:0000313" key="2">
    <source>
        <dbReference type="EMBL" id="VDD36332.1"/>
    </source>
</evidence>
<feature type="region of interest" description="Disordered" evidence="1">
    <location>
        <begin position="1"/>
        <end position="67"/>
    </location>
</feature>
<dbReference type="EMBL" id="LR031876">
    <property type="protein sequence ID" value="VDD36332.1"/>
    <property type="molecule type" value="Genomic_DNA"/>
</dbReference>
<protein>
    <submittedName>
        <fullName evidence="2">Uncharacterized protein</fullName>
    </submittedName>
</protein>
<gene>
    <name evidence="2" type="ORF">BOLC7T41892H</name>
</gene>
<organism evidence="2">
    <name type="scientific">Brassica oleracea</name>
    <name type="common">Wild cabbage</name>
    <dbReference type="NCBI Taxonomy" id="3712"/>
    <lineage>
        <taxon>Eukaryota</taxon>
        <taxon>Viridiplantae</taxon>
        <taxon>Streptophyta</taxon>
        <taxon>Embryophyta</taxon>
        <taxon>Tracheophyta</taxon>
        <taxon>Spermatophyta</taxon>
        <taxon>Magnoliopsida</taxon>
        <taxon>eudicotyledons</taxon>
        <taxon>Gunneridae</taxon>
        <taxon>Pentapetalae</taxon>
        <taxon>rosids</taxon>
        <taxon>malvids</taxon>
        <taxon>Brassicales</taxon>
        <taxon>Brassicaceae</taxon>
        <taxon>Brassiceae</taxon>
        <taxon>Brassica</taxon>
    </lineage>
</organism>
<proteinExistence type="predicted"/>
<name>A0A3P6EW80_BRAOL</name>
<reference evidence="2" key="1">
    <citation type="submission" date="2018-11" db="EMBL/GenBank/DDBJ databases">
        <authorList>
            <consortium name="Genoscope - CEA"/>
            <person name="William W."/>
        </authorList>
    </citation>
    <scope>NUCLEOTIDE SEQUENCE</scope>
</reference>
<feature type="compositionally biased region" description="Polar residues" evidence="1">
    <location>
        <begin position="31"/>
        <end position="49"/>
    </location>
</feature>